<protein>
    <recommendedName>
        <fullName evidence="2">protein-glutamate methylesterase</fullName>
        <ecNumber evidence="2">3.1.1.61</ecNumber>
    </recommendedName>
</protein>
<comment type="catalytic activity">
    <reaction evidence="3">
        <text>[protein]-L-glutamate 5-O-methyl ester + H2O = L-glutamyl-[protein] + methanol + H(+)</text>
        <dbReference type="Rhea" id="RHEA:23236"/>
        <dbReference type="Rhea" id="RHEA-COMP:10208"/>
        <dbReference type="Rhea" id="RHEA-COMP:10311"/>
        <dbReference type="ChEBI" id="CHEBI:15377"/>
        <dbReference type="ChEBI" id="CHEBI:15378"/>
        <dbReference type="ChEBI" id="CHEBI:17790"/>
        <dbReference type="ChEBI" id="CHEBI:29973"/>
        <dbReference type="ChEBI" id="CHEBI:82795"/>
        <dbReference type="EC" id="3.1.1.61"/>
    </reaction>
</comment>
<proteinExistence type="predicted"/>
<evidence type="ECO:0000256" key="1">
    <source>
        <dbReference type="ARBA" id="ARBA00022801"/>
    </source>
</evidence>
<feature type="active site" evidence="4">
    <location>
        <position position="18"/>
    </location>
</feature>
<sequence length="199" mass="22199">MTHFNITKTYKAIVIGGSAGSFQVISKILSSLPKDFDIPIMMCLHRLRHVRNGFVEALNIKSNIKIEEPYDKETIKRGKIYLAPANYHLCVELGNTFALSTEELINNSRPSIDMMLQTAAYAYRDKLVGILLSGANKDGALGMKKIHDRGGLTLVQDPKECLIDTMPSSAIKITEIDHVLSVNRIIDFLLELHKTCKIA</sequence>
<dbReference type="RefSeq" id="WP_002695997.1">
    <property type="nucleotide sequence ID" value="NZ_AAWS01000010.1"/>
</dbReference>
<dbReference type="SUPFAM" id="SSF52738">
    <property type="entry name" value="Methylesterase CheB, C-terminal domain"/>
    <property type="match status" value="1"/>
</dbReference>
<evidence type="ECO:0000256" key="4">
    <source>
        <dbReference type="PROSITE-ProRule" id="PRU00050"/>
    </source>
</evidence>
<dbReference type="AlphaFoldDB" id="A1ZJ41"/>
<reference evidence="6 7" key="1">
    <citation type="submission" date="2007-01" db="EMBL/GenBank/DDBJ databases">
        <authorList>
            <person name="Haygood M."/>
            <person name="Podell S."/>
            <person name="Anderson C."/>
            <person name="Hopkinson B."/>
            <person name="Roe K."/>
            <person name="Barbeau K."/>
            <person name="Gaasterland T."/>
            <person name="Ferriera S."/>
            <person name="Johnson J."/>
            <person name="Kravitz S."/>
            <person name="Beeson K."/>
            <person name="Sutton G."/>
            <person name="Rogers Y.-H."/>
            <person name="Friedman R."/>
            <person name="Frazier M."/>
            <person name="Venter J.C."/>
        </authorList>
    </citation>
    <scope>NUCLEOTIDE SEQUENCE [LARGE SCALE GENOMIC DNA]</scope>
    <source>
        <strain evidence="6 7">ATCC 23134</strain>
    </source>
</reference>
<evidence type="ECO:0000313" key="6">
    <source>
        <dbReference type="EMBL" id="EAY29577.1"/>
    </source>
</evidence>
<evidence type="ECO:0000256" key="3">
    <source>
        <dbReference type="ARBA" id="ARBA00048267"/>
    </source>
</evidence>
<dbReference type="GO" id="GO:0005737">
    <property type="term" value="C:cytoplasm"/>
    <property type="evidence" value="ECO:0007669"/>
    <property type="project" value="InterPro"/>
</dbReference>
<dbReference type="eggNOG" id="COG2201">
    <property type="taxonomic scope" value="Bacteria"/>
</dbReference>
<dbReference type="GO" id="GO:0000156">
    <property type="term" value="F:phosphorelay response regulator activity"/>
    <property type="evidence" value="ECO:0007669"/>
    <property type="project" value="InterPro"/>
</dbReference>
<evidence type="ECO:0000313" key="7">
    <source>
        <dbReference type="Proteomes" id="UP000004095"/>
    </source>
</evidence>
<dbReference type="InterPro" id="IPR000673">
    <property type="entry name" value="Sig_transdc_resp-reg_Me-estase"/>
</dbReference>
<keyword evidence="1 4" id="KW-0378">Hydrolase</keyword>
<gene>
    <name evidence="6" type="ORF">M23134_00461</name>
</gene>
<dbReference type="EC" id="3.1.1.61" evidence="2"/>
<name>A1ZJ41_MICM2</name>
<dbReference type="Gene3D" id="3.40.50.180">
    <property type="entry name" value="Methylesterase CheB, C-terminal domain"/>
    <property type="match status" value="1"/>
</dbReference>
<dbReference type="PROSITE" id="PS50122">
    <property type="entry name" value="CHEB"/>
    <property type="match status" value="1"/>
</dbReference>
<dbReference type="OrthoDB" id="1524092at2"/>
<dbReference type="Proteomes" id="UP000004095">
    <property type="component" value="Unassembled WGS sequence"/>
</dbReference>
<dbReference type="Pfam" id="PF01339">
    <property type="entry name" value="CheB_methylest"/>
    <property type="match status" value="1"/>
</dbReference>
<dbReference type="CDD" id="cd16433">
    <property type="entry name" value="CheB"/>
    <property type="match status" value="1"/>
</dbReference>
<organism evidence="6 7">
    <name type="scientific">Microscilla marina ATCC 23134</name>
    <dbReference type="NCBI Taxonomy" id="313606"/>
    <lineage>
        <taxon>Bacteria</taxon>
        <taxon>Pseudomonadati</taxon>
        <taxon>Bacteroidota</taxon>
        <taxon>Cytophagia</taxon>
        <taxon>Cytophagales</taxon>
        <taxon>Microscillaceae</taxon>
        <taxon>Microscilla</taxon>
    </lineage>
</organism>
<feature type="active site" evidence="4">
    <location>
        <position position="45"/>
    </location>
</feature>
<accession>A1ZJ41</accession>
<evidence type="ECO:0000259" key="5">
    <source>
        <dbReference type="PROSITE" id="PS50122"/>
    </source>
</evidence>
<evidence type="ECO:0000256" key="2">
    <source>
        <dbReference type="ARBA" id="ARBA00039140"/>
    </source>
</evidence>
<keyword evidence="7" id="KW-1185">Reference proteome</keyword>
<dbReference type="GO" id="GO:0006935">
    <property type="term" value="P:chemotaxis"/>
    <property type="evidence" value="ECO:0007669"/>
    <property type="project" value="UniProtKB-UniRule"/>
</dbReference>
<comment type="caution">
    <text evidence="6">The sequence shown here is derived from an EMBL/GenBank/DDBJ whole genome shotgun (WGS) entry which is preliminary data.</text>
</comment>
<dbReference type="InterPro" id="IPR035909">
    <property type="entry name" value="CheB_C"/>
</dbReference>
<feature type="domain" description="CheB-type methylesterase" evidence="5">
    <location>
        <begin position="6"/>
        <end position="196"/>
    </location>
</feature>
<dbReference type="PANTHER" id="PTHR42872:SF3">
    <property type="entry name" value="PROTEIN-GLUTAMATE METHYLESTERASE_PROTEIN-GLUTAMINE GLUTAMINASE 1"/>
    <property type="match status" value="1"/>
</dbReference>
<feature type="active site" evidence="4">
    <location>
        <position position="138"/>
    </location>
</feature>
<keyword evidence="4" id="KW-0145">Chemotaxis</keyword>
<dbReference type="GO" id="GO:0008984">
    <property type="term" value="F:protein-glutamate methylesterase activity"/>
    <property type="evidence" value="ECO:0007669"/>
    <property type="project" value="UniProtKB-EC"/>
</dbReference>
<dbReference type="PANTHER" id="PTHR42872">
    <property type="entry name" value="PROTEIN-GLUTAMATE METHYLESTERASE/PROTEIN-GLUTAMINE GLUTAMINASE"/>
    <property type="match status" value="1"/>
</dbReference>
<dbReference type="EMBL" id="AAWS01000010">
    <property type="protein sequence ID" value="EAY29577.1"/>
    <property type="molecule type" value="Genomic_DNA"/>
</dbReference>